<dbReference type="InterPro" id="IPR001789">
    <property type="entry name" value="Sig_transdc_resp-reg_receiver"/>
</dbReference>
<evidence type="ECO:0000256" key="1">
    <source>
        <dbReference type="ARBA" id="ARBA00022553"/>
    </source>
</evidence>
<feature type="domain" description="HTH luxR-type" evidence="7">
    <location>
        <begin position="161"/>
        <end position="226"/>
    </location>
</feature>
<proteinExistence type="predicted"/>
<evidence type="ECO:0000256" key="6">
    <source>
        <dbReference type="PROSITE-ProRule" id="PRU00169"/>
    </source>
</evidence>
<keyword evidence="10" id="KW-1185">Reference proteome</keyword>
<evidence type="ECO:0000256" key="3">
    <source>
        <dbReference type="ARBA" id="ARBA00023015"/>
    </source>
</evidence>
<evidence type="ECO:0000256" key="5">
    <source>
        <dbReference type="ARBA" id="ARBA00023163"/>
    </source>
</evidence>
<dbReference type="Gene3D" id="3.40.50.2300">
    <property type="match status" value="1"/>
</dbReference>
<keyword evidence="2" id="KW-0902">Two-component regulatory system</keyword>
<keyword evidence="3" id="KW-0805">Transcription regulation</keyword>
<protein>
    <submittedName>
        <fullName evidence="9">Transcriptional regulatory protein TdiR</fullName>
    </submittedName>
</protein>
<sequence length="229" mass="24906">MPRQKAARIIGPAAITETSHAFPPCAMTVAKMQTVCIVDDDAQVRRFLAEALASIGLIAEQYASGEDFMRRWQAGKAACVLLDIRMPRITGPEIHDWLRERDPRLPVIFLTGHADVATAVRAMRLGAFDFIEKPFNMQQLIERVNLAVRQSAETAAASAGNDGWQGSLTRREREVLAGIVDGKRSKLIASELGISERTVESHRASIMAKAGASNAAQLAAMASGQRQPD</sequence>
<dbReference type="STRING" id="1454001.AW08_02270"/>
<organism evidence="9 10">
    <name type="scientific">Candidatus Accumulibacter adjunctus</name>
    <dbReference type="NCBI Taxonomy" id="1454001"/>
    <lineage>
        <taxon>Bacteria</taxon>
        <taxon>Pseudomonadati</taxon>
        <taxon>Pseudomonadota</taxon>
        <taxon>Betaproteobacteria</taxon>
        <taxon>Candidatus Accumulibacter</taxon>
    </lineage>
</organism>
<dbReference type="Gene3D" id="1.10.10.10">
    <property type="entry name" value="Winged helix-like DNA-binding domain superfamily/Winged helix DNA-binding domain"/>
    <property type="match status" value="1"/>
</dbReference>
<dbReference type="EMBL" id="JFAX01000012">
    <property type="protein sequence ID" value="EXI67168.1"/>
    <property type="molecule type" value="Genomic_DNA"/>
</dbReference>
<evidence type="ECO:0000259" key="7">
    <source>
        <dbReference type="PROSITE" id="PS50043"/>
    </source>
</evidence>
<dbReference type="GO" id="GO:0000160">
    <property type="term" value="P:phosphorelay signal transduction system"/>
    <property type="evidence" value="ECO:0007669"/>
    <property type="project" value="UniProtKB-KW"/>
</dbReference>
<dbReference type="SMART" id="SM00448">
    <property type="entry name" value="REC"/>
    <property type="match status" value="1"/>
</dbReference>
<dbReference type="FunFam" id="3.40.50.2300:FF:000018">
    <property type="entry name" value="DNA-binding transcriptional regulator NtrC"/>
    <property type="match status" value="1"/>
</dbReference>
<evidence type="ECO:0000256" key="2">
    <source>
        <dbReference type="ARBA" id="ARBA00023012"/>
    </source>
</evidence>
<dbReference type="GO" id="GO:0003677">
    <property type="term" value="F:DNA binding"/>
    <property type="evidence" value="ECO:0007669"/>
    <property type="project" value="UniProtKB-KW"/>
</dbReference>
<dbReference type="Proteomes" id="UP000020218">
    <property type="component" value="Unassembled WGS sequence"/>
</dbReference>
<keyword evidence="5" id="KW-0804">Transcription</keyword>
<dbReference type="CDD" id="cd06170">
    <property type="entry name" value="LuxR_C_like"/>
    <property type="match status" value="1"/>
</dbReference>
<dbReference type="PRINTS" id="PR00038">
    <property type="entry name" value="HTHLUXR"/>
</dbReference>
<name>A0A011MBR1_9PROT</name>
<accession>A0A011MBR1</accession>
<dbReference type="SMART" id="SM00421">
    <property type="entry name" value="HTH_LUXR"/>
    <property type="match status" value="1"/>
</dbReference>
<reference evidence="9" key="1">
    <citation type="submission" date="2014-02" db="EMBL/GenBank/DDBJ databases">
        <title>Expanding our view of genomic diversity in Candidatus Accumulibacter clades.</title>
        <authorList>
            <person name="Skennerton C.T."/>
            <person name="Barr J.J."/>
            <person name="Slater F.R."/>
            <person name="Bond P.L."/>
            <person name="Tyson G.W."/>
        </authorList>
    </citation>
    <scope>NUCLEOTIDE SEQUENCE [LARGE SCALE GENOMIC DNA]</scope>
</reference>
<dbReference type="SUPFAM" id="SSF46894">
    <property type="entry name" value="C-terminal effector domain of the bipartite response regulators"/>
    <property type="match status" value="1"/>
</dbReference>
<dbReference type="GO" id="GO:0006355">
    <property type="term" value="P:regulation of DNA-templated transcription"/>
    <property type="evidence" value="ECO:0007669"/>
    <property type="project" value="InterPro"/>
</dbReference>
<evidence type="ECO:0000313" key="9">
    <source>
        <dbReference type="EMBL" id="EXI67168.1"/>
    </source>
</evidence>
<feature type="domain" description="Response regulatory" evidence="8">
    <location>
        <begin position="34"/>
        <end position="148"/>
    </location>
</feature>
<dbReference type="AlphaFoldDB" id="A0A011MBR1"/>
<dbReference type="PROSITE" id="PS50110">
    <property type="entry name" value="RESPONSE_REGULATORY"/>
    <property type="match status" value="1"/>
</dbReference>
<dbReference type="PATRIC" id="fig|1454001.3.peg.2272"/>
<gene>
    <name evidence="9" type="primary">tdiR</name>
    <name evidence="9" type="ORF">AW08_02270</name>
</gene>
<evidence type="ECO:0000259" key="8">
    <source>
        <dbReference type="PROSITE" id="PS50110"/>
    </source>
</evidence>
<dbReference type="PROSITE" id="PS00622">
    <property type="entry name" value="HTH_LUXR_1"/>
    <property type="match status" value="1"/>
</dbReference>
<evidence type="ECO:0000256" key="4">
    <source>
        <dbReference type="ARBA" id="ARBA00023125"/>
    </source>
</evidence>
<keyword evidence="4" id="KW-0238">DNA-binding</keyword>
<dbReference type="InterPro" id="IPR000792">
    <property type="entry name" value="Tscrpt_reg_LuxR_C"/>
</dbReference>
<dbReference type="InterPro" id="IPR016032">
    <property type="entry name" value="Sig_transdc_resp-reg_C-effctor"/>
</dbReference>
<dbReference type="SUPFAM" id="SSF52172">
    <property type="entry name" value="CheY-like"/>
    <property type="match status" value="1"/>
</dbReference>
<dbReference type="InterPro" id="IPR011006">
    <property type="entry name" value="CheY-like_superfamily"/>
</dbReference>
<keyword evidence="1 6" id="KW-0597">Phosphoprotein</keyword>
<dbReference type="InterPro" id="IPR036388">
    <property type="entry name" value="WH-like_DNA-bd_sf"/>
</dbReference>
<comment type="caution">
    <text evidence="9">The sequence shown here is derived from an EMBL/GenBank/DDBJ whole genome shotgun (WGS) entry which is preliminary data.</text>
</comment>
<dbReference type="PROSITE" id="PS50043">
    <property type="entry name" value="HTH_LUXR_2"/>
    <property type="match status" value="1"/>
</dbReference>
<dbReference type="Pfam" id="PF00196">
    <property type="entry name" value="GerE"/>
    <property type="match status" value="1"/>
</dbReference>
<feature type="modified residue" description="4-aspartylphosphate" evidence="6">
    <location>
        <position position="83"/>
    </location>
</feature>
<dbReference type="PANTHER" id="PTHR44688">
    <property type="entry name" value="DNA-BINDING TRANSCRIPTIONAL ACTIVATOR DEVR_DOSR"/>
    <property type="match status" value="1"/>
</dbReference>
<dbReference type="PANTHER" id="PTHR44688:SF16">
    <property type="entry name" value="DNA-BINDING TRANSCRIPTIONAL ACTIVATOR DEVR_DOSR"/>
    <property type="match status" value="1"/>
</dbReference>
<evidence type="ECO:0000313" key="10">
    <source>
        <dbReference type="Proteomes" id="UP000020218"/>
    </source>
</evidence>
<dbReference type="Pfam" id="PF00072">
    <property type="entry name" value="Response_reg"/>
    <property type="match status" value="1"/>
</dbReference>